<protein>
    <submittedName>
        <fullName evidence="2">Uncharacterized protein</fullName>
    </submittedName>
</protein>
<sequence length="265" mass="29585">MSFDPQNQLVTSPFFSPTILACIRLSIALYTLVAIISFLIWDSVVSNEAGQFFSYFTDLTYIGICSYFWAAGIQTVGFLRESGKVYPLKRWKRFLQVLHMVLQASIMTFPILVTIVFWALLASGNTMATAVSRWRNISVHALNSVFCLFEVLCTNNAPPTWIMLPLMLLILGGYVGVAYITHATQGFYTYAFLDPEKQGPAMLAAYLVGITAAEVIIFVLVWGMMKLKTRVFPVKSLDEGLADEELKDTDVDEVSLRSGKHGYAV</sequence>
<keyword evidence="1" id="KW-0472">Membrane</keyword>
<keyword evidence="1" id="KW-1133">Transmembrane helix</keyword>
<keyword evidence="1" id="KW-0812">Transmembrane</keyword>
<evidence type="ECO:0000256" key="1">
    <source>
        <dbReference type="SAM" id="Phobius"/>
    </source>
</evidence>
<organism evidence="2 3">
    <name type="scientific">Moniliophthora roreri</name>
    <name type="common">Frosty pod rot fungus</name>
    <name type="synonym">Monilia roreri</name>
    <dbReference type="NCBI Taxonomy" id="221103"/>
    <lineage>
        <taxon>Eukaryota</taxon>
        <taxon>Fungi</taxon>
        <taxon>Dikarya</taxon>
        <taxon>Basidiomycota</taxon>
        <taxon>Agaricomycotina</taxon>
        <taxon>Agaricomycetes</taxon>
        <taxon>Agaricomycetidae</taxon>
        <taxon>Agaricales</taxon>
        <taxon>Marasmiineae</taxon>
        <taxon>Marasmiaceae</taxon>
        <taxon>Moniliophthora</taxon>
    </lineage>
</organism>
<gene>
    <name evidence="2" type="ORF">WG66_6951</name>
</gene>
<dbReference type="EMBL" id="LATX01001579">
    <property type="protein sequence ID" value="KTB40465.1"/>
    <property type="molecule type" value="Genomic_DNA"/>
</dbReference>
<accession>A0A0W0FVS0</accession>
<dbReference type="Proteomes" id="UP000054988">
    <property type="component" value="Unassembled WGS sequence"/>
</dbReference>
<comment type="caution">
    <text evidence="2">The sequence shown here is derived from an EMBL/GenBank/DDBJ whole genome shotgun (WGS) entry which is preliminary data.</text>
</comment>
<feature type="transmembrane region" description="Helical" evidence="1">
    <location>
        <begin position="160"/>
        <end position="181"/>
    </location>
</feature>
<feature type="transmembrane region" description="Helical" evidence="1">
    <location>
        <begin position="201"/>
        <end position="222"/>
    </location>
</feature>
<evidence type="ECO:0000313" key="2">
    <source>
        <dbReference type="EMBL" id="KTB40465.1"/>
    </source>
</evidence>
<dbReference type="AlphaFoldDB" id="A0A0W0FVS0"/>
<dbReference type="PANTHER" id="PTHR12242:SF1">
    <property type="entry name" value="MYND-TYPE DOMAIN-CONTAINING PROTEIN"/>
    <property type="match status" value="1"/>
</dbReference>
<evidence type="ECO:0000313" key="3">
    <source>
        <dbReference type="Proteomes" id="UP000054988"/>
    </source>
</evidence>
<feature type="transmembrane region" description="Helical" evidence="1">
    <location>
        <begin position="61"/>
        <end position="79"/>
    </location>
</feature>
<name>A0A0W0FVS0_MONRR</name>
<feature type="transmembrane region" description="Helical" evidence="1">
    <location>
        <begin position="100"/>
        <end position="121"/>
    </location>
</feature>
<feature type="transmembrane region" description="Helical" evidence="1">
    <location>
        <begin position="133"/>
        <end position="153"/>
    </location>
</feature>
<proteinExistence type="predicted"/>
<reference evidence="2 3" key="1">
    <citation type="submission" date="2015-12" db="EMBL/GenBank/DDBJ databases">
        <title>Draft genome sequence of Moniliophthora roreri, the causal agent of frosty pod rot of cacao.</title>
        <authorList>
            <person name="Aime M.C."/>
            <person name="Diaz-Valderrama J.R."/>
            <person name="Kijpornyongpan T."/>
            <person name="Phillips-Mora W."/>
        </authorList>
    </citation>
    <scope>NUCLEOTIDE SEQUENCE [LARGE SCALE GENOMIC DNA]</scope>
    <source>
        <strain evidence="2 3">MCA 2952</strain>
    </source>
</reference>
<feature type="transmembrane region" description="Helical" evidence="1">
    <location>
        <begin position="21"/>
        <end position="41"/>
    </location>
</feature>
<dbReference type="eggNOG" id="ENOG502RZDB">
    <property type="taxonomic scope" value="Eukaryota"/>
</dbReference>
<dbReference type="PANTHER" id="PTHR12242">
    <property type="entry name" value="OS02G0130600 PROTEIN-RELATED"/>
    <property type="match status" value="1"/>
</dbReference>
<dbReference type="GO" id="GO:0016020">
    <property type="term" value="C:membrane"/>
    <property type="evidence" value="ECO:0007669"/>
    <property type="project" value="TreeGrafter"/>
</dbReference>